<proteinExistence type="predicted"/>
<gene>
    <name evidence="1" type="ORF">BO70DRAFT_375546</name>
</gene>
<accession>A0A317UJP0</accession>
<protein>
    <submittedName>
        <fullName evidence="1">Uncharacterized protein</fullName>
    </submittedName>
</protein>
<dbReference type="EMBL" id="MSFL01000135">
    <property type="protein sequence ID" value="PWY62284.1"/>
    <property type="molecule type" value="Genomic_DNA"/>
</dbReference>
<dbReference type="VEuPathDB" id="FungiDB:BO70DRAFT_375546"/>
<evidence type="ECO:0000313" key="2">
    <source>
        <dbReference type="Proteomes" id="UP000247233"/>
    </source>
</evidence>
<evidence type="ECO:0000313" key="1">
    <source>
        <dbReference type="EMBL" id="PWY62284.1"/>
    </source>
</evidence>
<dbReference type="AlphaFoldDB" id="A0A317UJP0"/>
<organism evidence="1 2">
    <name type="scientific">Aspergillus heteromorphus CBS 117.55</name>
    <dbReference type="NCBI Taxonomy" id="1448321"/>
    <lineage>
        <taxon>Eukaryota</taxon>
        <taxon>Fungi</taxon>
        <taxon>Dikarya</taxon>
        <taxon>Ascomycota</taxon>
        <taxon>Pezizomycotina</taxon>
        <taxon>Eurotiomycetes</taxon>
        <taxon>Eurotiomycetidae</taxon>
        <taxon>Eurotiales</taxon>
        <taxon>Aspergillaceae</taxon>
        <taxon>Aspergillus</taxon>
        <taxon>Aspergillus subgen. Circumdati</taxon>
    </lineage>
</organism>
<reference evidence="1 2" key="1">
    <citation type="submission" date="2016-12" db="EMBL/GenBank/DDBJ databases">
        <title>The genomes of Aspergillus section Nigri reveals drivers in fungal speciation.</title>
        <authorList>
            <consortium name="DOE Joint Genome Institute"/>
            <person name="Vesth T.C."/>
            <person name="Nybo J."/>
            <person name="Theobald S."/>
            <person name="Brandl J."/>
            <person name="Frisvad J.C."/>
            <person name="Nielsen K.F."/>
            <person name="Lyhne E.K."/>
            <person name="Kogle M.E."/>
            <person name="Kuo A."/>
            <person name="Riley R."/>
            <person name="Clum A."/>
            <person name="Nolan M."/>
            <person name="Lipzen A."/>
            <person name="Salamov A."/>
            <person name="Henrissat B."/>
            <person name="Wiebenga A."/>
            <person name="De Vries R.P."/>
            <person name="Grigoriev I.V."/>
            <person name="Mortensen U.H."/>
            <person name="Andersen M.R."/>
            <person name="Baker S.E."/>
        </authorList>
    </citation>
    <scope>NUCLEOTIDE SEQUENCE [LARGE SCALE GENOMIC DNA]</scope>
    <source>
        <strain evidence="1 2">CBS 117.55</strain>
    </source>
</reference>
<comment type="caution">
    <text evidence="1">The sequence shown here is derived from an EMBL/GenBank/DDBJ whole genome shotgun (WGS) entry which is preliminary data.</text>
</comment>
<keyword evidence="2" id="KW-1185">Reference proteome</keyword>
<name>A0A317UJP0_9EURO</name>
<dbReference type="Proteomes" id="UP000247233">
    <property type="component" value="Unassembled WGS sequence"/>
</dbReference>
<sequence>MAFTGCGGNQDFYCEKIRGSDGVSIMTRSAPYEKSKFLEIDGRAPPGVEPAA</sequence>